<dbReference type="PANTHER" id="PTHR33510">
    <property type="entry name" value="PROTEIN TIC 20-II, CHLOROPLASTIC"/>
    <property type="match status" value="1"/>
</dbReference>
<evidence type="ECO:0000256" key="7">
    <source>
        <dbReference type="RuleBase" id="RU367003"/>
    </source>
</evidence>
<feature type="transmembrane region" description="Helical" evidence="7">
    <location>
        <begin position="99"/>
        <end position="120"/>
    </location>
</feature>
<keyword evidence="7" id="KW-0934">Plastid</keyword>
<keyword evidence="3 7" id="KW-0812">Transmembrane</keyword>
<keyword evidence="6 7" id="KW-0472">Membrane</keyword>
<proteinExistence type="inferred from homology"/>
<dbReference type="GO" id="GO:0009706">
    <property type="term" value="C:chloroplast inner membrane"/>
    <property type="evidence" value="ECO:0007669"/>
    <property type="project" value="UniProtKB-SubCell"/>
</dbReference>
<evidence type="ECO:0000256" key="4">
    <source>
        <dbReference type="ARBA" id="ARBA00022780"/>
    </source>
</evidence>
<dbReference type="Proteomes" id="UP001485043">
    <property type="component" value="Unassembled WGS sequence"/>
</dbReference>
<keyword evidence="4" id="KW-1001">Plastid inner membrane</keyword>
<sequence length="208" mass="23354">MLAGCLHNPVICHSRQSGQAQAFKAPRGALRPSRHSPGRKQPQHAPFNPAVEWTSCHIRCRVASLPYLVPLFDGLKYGKFVFMQYPIFMKILGPLDPLVRLYFGFPFASLIVFFAIYSGIVNNQSFSRYVRYNGMQSILLDILLILPSLLERVFKIPMGGPGLQIYIQAYNTIFLFVFICVAYGIGSCLLGKTPRLPLISDAANQQVR</sequence>
<evidence type="ECO:0000313" key="9">
    <source>
        <dbReference type="Proteomes" id="UP001485043"/>
    </source>
</evidence>
<evidence type="ECO:0000256" key="3">
    <source>
        <dbReference type="ARBA" id="ARBA00022692"/>
    </source>
</evidence>
<evidence type="ECO:0000256" key="5">
    <source>
        <dbReference type="ARBA" id="ARBA00022989"/>
    </source>
</evidence>
<dbReference type="EMBL" id="JALJOV010000355">
    <property type="protein sequence ID" value="KAK9864431.1"/>
    <property type="molecule type" value="Genomic_DNA"/>
</dbReference>
<organism evidence="8 9">
    <name type="scientific">Apatococcus fuscideae</name>
    <dbReference type="NCBI Taxonomy" id="2026836"/>
    <lineage>
        <taxon>Eukaryota</taxon>
        <taxon>Viridiplantae</taxon>
        <taxon>Chlorophyta</taxon>
        <taxon>core chlorophytes</taxon>
        <taxon>Trebouxiophyceae</taxon>
        <taxon>Chlorellales</taxon>
        <taxon>Chlorellaceae</taxon>
        <taxon>Apatococcus</taxon>
    </lineage>
</organism>
<protein>
    <recommendedName>
        <fullName evidence="7">Protein TIC 20</fullName>
    </recommendedName>
</protein>
<dbReference type="Pfam" id="PF16166">
    <property type="entry name" value="TIC20"/>
    <property type="match status" value="1"/>
</dbReference>
<dbReference type="AlphaFoldDB" id="A0AAW1T3Q7"/>
<keyword evidence="9" id="KW-1185">Reference proteome</keyword>
<feature type="transmembrane region" description="Helical" evidence="7">
    <location>
        <begin position="132"/>
        <end position="150"/>
    </location>
</feature>
<evidence type="ECO:0000256" key="6">
    <source>
        <dbReference type="ARBA" id="ARBA00023136"/>
    </source>
</evidence>
<evidence type="ECO:0000256" key="2">
    <source>
        <dbReference type="ARBA" id="ARBA00009596"/>
    </source>
</evidence>
<dbReference type="InterPro" id="IPR005691">
    <property type="entry name" value="Tic20"/>
</dbReference>
<comment type="caution">
    <text evidence="8">The sequence shown here is derived from an EMBL/GenBank/DDBJ whole genome shotgun (WGS) entry which is preliminary data.</text>
</comment>
<feature type="transmembrane region" description="Helical" evidence="7">
    <location>
        <begin position="170"/>
        <end position="190"/>
    </location>
</feature>
<comment type="caution">
    <text evidence="7">Lacks conserved residue(s) required for the propagation of feature annotation.</text>
</comment>
<name>A0AAW1T3Q7_9CHLO</name>
<reference evidence="8 9" key="1">
    <citation type="journal article" date="2024" name="Nat. Commun.">
        <title>Phylogenomics reveals the evolutionary origins of lichenization in chlorophyte algae.</title>
        <authorList>
            <person name="Puginier C."/>
            <person name="Libourel C."/>
            <person name="Otte J."/>
            <person name="Skaloud P."/>
            <person name="Haon M."/>
            <person name="Grisel S."/>
            <person name="Petersen M."/>
            <person name="Berrin J.G."/>
            <person name="Delaux P.M."/>
            <person name="Dal Grande F."/>
            <person name="Keller J."/>
        </authorList>
    </citation>
    <scope>NUCLEOTIDE SEQUENCE [LARGE SCALE GENOMIC DNA]</scope>
    <source>
        <strain evidence="8 9">SAG 2523</strain>
    </source>
</reference>
<keyword evidence="5 7" id="KW-1133">Transmembrane helix</keyword>
<comment type="subcellular location">
    <subcellularLocation>
        <location evidence="1">Plastid</location>
        <location evidence="1">Chloroplast inner membrane</location>
        <topology evidence="1">Multi-pass membrane protein</topology>
    </subcellularLocation>
    <subcellularLocation>
        <location evidence="7">Plastid</location>
        <location evidence="7">Chloroplast membrane</location>
        <topology evidence="7">Multi-pass membrane protein</topology>
    </subcellularLocation>
</comment>
<evidence type="ECO:0000313" key="8">
    <source>
        <dbReference type="EMBL" id="KAK9864431.1"/>
    </source>
</evidence>
<comment type="similarity">
    <text evidence="2 7">Belongs to the Tic20 family.</text>
</comment>
<keyword evidence="7" id="KW-0150">Chloroplast</keyword>
<gene>
    <name evidence="8" type="ORF">WJX84_007833</name>
</gene>
<dbReference type="PANTHER" id="PTHR33510:SF5">
    <property type="entry name" value="PROTEIN TIC 20-II, CHLOROPLASTIC"/>
    <property type="match status" value="1"/>
</dbReference>
<accession>A0AAW1T3Q7</accession>
<evidence type="ECO:0000256" key="1">
    <source>
        <dbReference type="ARBA" id="ARBA00004478"/>
    </source>
</evidence>
<comment type="function">
    <text evidence="7">Involved in protein precursor import into chloroplasts.</text>
</comment>